<accession>A0A6L9S3L1</accession>
<evidence type="ECO:0000256" key="2">
    <source>
        <dbReference type="ARBA" id="ARBA00022475"/>
    </source>
</evidence>
<reference evidence="12 13" key="1">
    <citation type="submission" date="2020-02" db="EMBL/GenBank/DDBJ databases">
        <authorList>
            <person name="Li X.-J."/>
            <person name="Han X.-M."/>
        </authorList>
    </citation>
    <scope>NUCLEOTIDE SEQUENCE [LARGE SCALE GENOMIC DNA]</scope>
    <source>
        <strain evidence="12 13">CCTCC AB 2017055</strain>
    </source>
</reference>
<comment type="subcellular location">
    <subcellularLocation>
        <location evidence="1">Cell membrane</location>
    </subcellularLocation>
</comment>
<dbReference type="InterPro" id="IPR001173">
    <property type="entry name" value="Glyco_trans_2-like"/>
</dbReference>
<evidence type="ECO:0000256" key="4">
    <source>
        <dbReference type="ARBA" id="ARBA00022679"/>
    </source>
</evidence>
<keyword evidence="13" id="KW-1185">Reference proteome</keyword>
<protein>
    <recommendedName>
        <fullName evidence="9">4,4'-diaponeurosporenoate glycosyltransferase</fullName>
    </recommendedName>
</protein>
<comment type="caution">
    <text evidence="12">The sequence shown here is derived from an EMBL/GenBank/DDBJ whole genome shotgun (WGS) entry which is preliminary data.</text>
</comment>
<keyword evidence="2" id="KW-1003">Cell membrane</keyword>
<gene>
    <name evidence="12" type="ORF">G1H10_05545</name>
</gene>
<proteinExistence type="inferred from homology"/>
<comment type="pathway">
    <text evidence="7">Carotenoid biosynthesis; staphyloxanthin biosynthesis; staphyloxanthin from farnesyl diphosphate: step 4/5.</text>
</comment>
<dbReference type="Pfam" id="PF00535">
    <property type="entry name" value="Glycos_transf_2"/>
    <property type="match status" value="1"/>
</dbReference>
<dbReference type="CDD" id="cd00761">
    <property type="entry name" value="Glyco_tranf_GTA_type"/>
    <property type="match status" value="1"/>
</dbReference>
<evidence type="ECO:0000256" key="3">
    <source>
        <dbReference type="ARBA" id="ARBA00022676"/>
    </source>
</evidence>
<dbReference type="Proteomes" id="UP000475214">
    <property type="component" value="Unassembled WGS sequence"/>
</dbReference>
<name>A0A6L9S3L1_9ACTN</name>
<evidence type="ECO:0000256" key="8">
    <source>
        <dbReference type="ARBA" id="ARBA00038120"/>
    </source>
</evidence>
<dbReference type="PANTHER" id="PTHR43646:SF2">
    <property type="entry name" value="GLYCOSYLTRANSFERASE 2-LIKE DOMAIN-CONTAINING PROTEIN"/>
    <property type="match status" value="1"/>
</dbReference>
<dbReference type="PANTHER" id="PTHR43646">
    <property type="entry name" value="GLYCOSYLTRANSFERASE"/>
    <property type="match status" value="1"/>
</dbReference>
<evidence type="ECO:0000256" key="9">
    <source>
        <dbReference type="ARBA" id="ARBA00040345"/>
    </source>
</evidence>
<dbReference type="InterPro" id="IPR029044">
    <property type="entry name" value="Nucleotide-diphossugar_trans"/>
</dbReference>
<evidence type="ECO:0000256" key="7">
    <source>
        <dbReference type="ARBA" id="ARBA00037904"/>
    </source>
</evidence>
<sequence>MPSIVVPAHNEEPVISRLLDALAAPTTDDGPSVHHREPDAETEVSGAGAEKPEASVGGVGVGAEGLGEELEIIVVPNGCTDATADVAAGYPGVRVVQTPVASKAEALRLGDEAATGFPRLYVDADVVLGRDDVVRLCQALSTTGVHGAGPARVLPMAGVAWPVRWYYDVWQRLPAVREELFGRGVIAVDEAGHARVAKFFTGDEQVMADDLAIALAFDASERVVVPSARAQIRPPRTTADLLRRRVRAMTGNARLAAAADGRAPRTGSADGRAPRTGPVGRAAPRTGLAELRGVVARERSVLRRARMVPKVVLFLTVAVVARLRGRRAMGRNDTRWLRDESSRQPGQPRT</sequence>
<feature type="region of interest" description="Disordered" evidence="10">
    <location>
        <begin position="256"/>
        <end position="283"/>
    </location>
</feature>
<comment type="similarity">
    <text evidence="8">Belongs to the glycosyltransferase 2 family. CrtQ subfamily.</text>
</comment>
<dbReference type="GO" id="GO:0005886">
    <property type="term" value="C:plasma membrane"/>
    <property type="evidence" value="ECO:0007669"/>
    <property type="project" value="UniProtKB-SubCell"/>
</dbReference>
<keyword evidence="4 12" id="KW-0808">Transferase</keyword>
<feature type="compositionally biased region" description="Low complexity" evidence="10">
    <location>
        <begin position="256"/>
        <end position="265"/>
    </location>
</feature>
<keyword evidence="3" id="KW-0328">Glycosyltransferase</keyword>
<evidence type="ECO:0000256" key="6">
    <source>
        <dbReference type="ARBA" id="ARBA00037281"/>
    </source>
</evidence>
<dbReference type="RefSeq" id="WP_163733881.1">
    <property type="nucleotide sequence ID" value="NZ_JAAGOA010000003.1"/>
</dbReference>
<evidence type="ECO:0000313" key="13">
    <source>
        <dbReference type="Proteomes" id="UP000475214"/>
    </source>
</evidence>
<dbReference type="Gene3D" id="3.90.550.10">
    <property type="entry name" value="Spore Coat Polysaccharide Biosynthesis Protein SpsA, Chain A"/>
    <property type="match status" value="1"/>
</dbReference>
<evidence type="ECO:0000256" key="10">
    <source>
        <dbReference type="SAM" id="MobiDB-lite"/>
    </source>
</evidence>
<dbReference type="SUPFAM" id="SSF53448">
    <property type="entry name" value="Nucleotide-diphospho-sugar transferases"/>
    <property type="match status" value="1"/>
</dbReference>
<evidence type="ECO:0000259" key="11">
    <source>
        <dbReference type="Pfam" id="PF00535"/>
    </source>
</evidence>
<dbReference type="GO" id="GO:0016757">
    <property type="term" value="F:glycosyltransferase activity"/>
    <property type="evidence" value="ECO:0007669"/>
    <property type="project" value="UniProtKB-KW"/>
</dbReference>
<feature type="region of interest" description="Disordered" evidence="10">
    <location>
        <begin position="24"/>
        <end position="55"/>
    </location>
</feature>
<dbReference type="AlphaFoldDB" id="A0A6L9S3L1"/>
<dbReference type="EMBL" id="JAAGOA010000003">
    <property type="protein sequence ID" value="NED99626.1"/>
    <property type="molecule type" value="Genomic_DNA"/>
</dbReference>
<evidence type="ECO:0000256" key="1">
    <source>
        <dbReference type="ARBA" id="ARBA00004236"/>
    </source>
</evidence>
<organism evidence="12 13">
    <name type="scientific">Phytoactinopolyspora halotolerans</name>
    <dbReference type="NCBI Taxonomy" id="1981512"/>
    <lineage>
        <taxon>Bacteria</taxon>
        <taxon>Bacillati</taxon>
        <taxon>Actinomycetota</taxon>
        <taxon>Actinomycetes</taxon>
        <taxon>Jiangellales</taxon>
        <taxon>Jiangellaceae</taxon>
        <taxon>Phytoactinopolyspora</taxon>
    </lineage>
</organism>
<evidence type="ECO:0000256" key="5">
    <source>
        <dbReference type="ARBA" id="ARBA00023136"/>
    </source>
</evidence>
<keyword evidence="5" id="KW-0472">Membrane</keyword>
<evidence type="ECO:0000313" key="12">
    <source>
        <dbReference type="EMBL" id="NED99626.1"/>
    </source>
</evidence>
<comment type="function">
    <text evidence="6">Catalyzes the glycosylation of 4,4'-diaponeurosporenoate, i.e. the esterification of glucose at the C1'' position with the carboxyl group of 4,4'-diaponeurosporenic acid, to form glycosyl-4,4'-diaponeurosporenoate. This is a step in the biosynthesis of staphyloxanthin, an orange pigment present in most staphylococci strains.</text>
</comment>
<feature type="domain" description="Glycosyltransferase 2-like" evidence="11">
    <location>
        <begin position="68"/>
        <end position="154"/>
    </location>
</feature>